<accession>A0A0G0MKL2</accession>
<keyword evidence="2" id="KW-1003">Cell membrane</keyword>
<dbReference type="PANTHER" id="PTHR33908">
    <property type="entry name" value="MANNOSYLTRANSFERASE YKCB-RELATED"/>
    <property type="match status" value="1"/>
</dbReference>
<feature type="transmembrane region" description="Helical" evidence="8">
    <location>
        <begin position="176"/>
        <end position="209"/>
    </location>
</feature>
<keyword evidence="3" id="KW-0328">Glycosyltransferase</keyword>
<keyword evidence="5 8" id="KW-0812">Transmembrane</keyword>
<evidence type="ECO:0000313" key="10">
    <source>
        <dbReference type="EMBL" id="KKQ74244.1"/>
    </source>
</evidence>
<evidence type="ECO:0000256" key="4">
    <source>
        <dbReference type="ARBA" id="ARBA00022679"/>
    </source>
</evidence>
<evidence type="ECO:0000256" key="8">
    <source>
        <dbReference type="SAM" id="Phobius"/>
    </source>
</evidence>
<feature type="transmembrane region" description="Helical" evidence="8">
    <location>
        <begin position="295"/>
        <end position="314"/>
    </location>
</feature>
<dbReference type="InterPro" id="IPR050297">
    <property type="entry name" value="LipidA_mod_glycosyltrf_83"/>
</dbReference>
<feature type="transmembrane region" description="Helical" evidence="8">
    <location>
        <begin position="326"/>
        <end position="345"/>
    </location>
</feature>
<name>A0A0G0MKL2_9BACT</name>
<sequence length="515" mass="58322">MAEIKLIINNLKFKINNKELLTLGLILAVGALLRLYRISDYMTFLGDEGRDVIVVRRLLLFADPILVGPGTSIGNMYLGPIYYYFMAPWLWLANFNPVGPAIGVALLGILTIWFVWHVGKQFFGPIAGLVAAALYAVAHTIIIYSRSSWNPNIMPFFALLTMYCVWQIWQERKYKWMIVLGFAFAFVLQSHYLGLLLAPVIGLFWVLTFINSKKSGNTKYLILNTIYSTAAFALLMSPLVIFDARHDWRNFEAVKKFFLERQTTVSARPWNAIPNLLPILNKINSRLITAKQDDWGMWVTPLLLAPVIFIIGLTKKIKLASRQKNAYLLIFCWFGLALLGMGLYKQEIYDHYYGFFFAAPFLLIGGLAQSLINSSRIRGISLVVPVVFLLILINLLNSPLASPPAMQLKRTQDIALEIIKLSNNQPFNLAVIAERNYDDAYQYFIENAGAKLVDIDPQRADETITQQLFVVCEMEEAKCDPTHSPKAEVAGFGWSAIADQWRVSGTLVYKLVHTQ</sequence>
<evidence type="ECO:0000256" key="3">
    <source>
        <dbReference type="ARBA" id="ARBA00022676"/>
    </source>
</evidence>
<proteinExistence type="predicted"/>
<dbReference type="AlphaFoldDB" id="A0A0G0MKL2"/>
<feature type="transmembrane region" description="Helical" evidence="8">
    <location>
        <begin position="58"/>
        <end position="78"/>
    </location>
</feature>
<dbReference type="GO" id="GO:0016763">
    <property type="term" value="F:pentosyltransferase activity"/>
    <property type="evidence" value="ECO:0007669"/>
    <property type="project" value="TreeGrafter"/>
</dbReference>
<keyword evidence="6 8" id="KW-1133">Transmembrane helix</keyword>
<evidence type="ECO:0000256" key="5">
    <source>
        <dbReference type="ARBA" id="ARBA00022692"/>
    </source>
</evidence>
<evidence type="ECO:0000256" key="7">
    <source>
        <dbReference type="ARBA" id="ARBA00023136"/>
    </source>
</evidence>
<comment type="caution">
    <text evidence="10">The sequence shown here is derived from an EMBL/GenBank/DDBJ whole genome shotgun (WGS) entry which is preliminary data.</text>
</comment>
<dbReference type="GO" id="GO:0009103">
    <property type="term" value="P:lipopolysaccharide biosynthetic process"/>
    <property type="evidence" value="ECO:0007669"/>
    <property type="project" value="UniProtKB-ARBA"/>
</dbReference>
<dbReference type="Pfam" id="PF13231">
    <property type="entry name" value="PMT_2"/>
    <property type="match status" value="1"/>
</dbReference>
<keyword evidence="7 8" id="KW-0472">Membrane</keyword>
<reference evidence="10 11" key="1">
    <citation type="journal article" date="2015" name="Nature">
        <title>rRNA introns, odd ribosomes, and small enigmatic genomes across a large radiation of phyla.</title>
        <authorList>
            <person name="Brown C.T."/>
            <person name="Hug L.A."/>
            <person name="Thomas B.C."/>
            <person name="Sharon I."/>
            <person name="Castelle C.J."/>
            <person name="Singh A."/>
            <person name="Wilkins M.J."/>
            <person name="Williams K.H."/>
            <person name="Banfield J.F."/>
        </authorList>
    </citation>
    <scope>NUCLEOTIDE SEQUENCE [LARGE SCALE GENOMIC DNA]</scope>
</reference>
<comment type="subcellular location">
    <subcellularLocation>
        <location evidence="1">Cell membrane</location>
        <topology evidence="1">Multi-pass membrane protein</topology>
    </subcellularLocation>
</comment>
<gene>
    <name evidence="10" type="ORF">US96_C0037G0009</name>
</gene>
<feature type="transmembrane region" description="Helical" evidence="8">
    <location>
        <begin position="90"/>
        <end position="116"/>
    </location>
</feature>
<feature type="transmembrane region" description="Helical" evidence="8">
    <location>
        <begin position="153"/>
        <end position="170"/>
    </location>
</feature>
<evidence type="ECO:0000256" key="6">
    <source>
        <dbReference type="ARBA" id="ARBA00022989"/>
    </source>
</evidence>
<feature type="transmembrane region" description="Helical" evidence="8">
    <location>
        <begin position="351"/>
        <end position="372"/>
    </location>
</feature>
<evidence type="ECO:0000256" key="2">
    <source>
        <dbReference type="ARBA" id="ARBA00022475"/>
    </source>
</evidence>
<feature type="transmembrane region" description="Helical" evidence="8">
    <location>
        <begin position="221"/>
        <end position="242"/>
    </location>
</feature>
<keyword evidence="4" id="KW-0808">Transferase</keyword>
<protein>
    <recommendedName>
        <fullName evidence="9">Glycosyltransferase RgtA/B/C/D-like domain-containing protein</fullName>
    </recommendedName>
</protein>
<dbReference type="EMBL" id="LBUZ01000037">
    <property type="protein sequence ID" value="KKQ74244.1"/>
    <property type="molecule type" value="Genomic_DNA"/>
</dbReference>
<feature type="transmembrane region" description="Helical" evidence="8">
    <location>
        <begin position="20"/>
        <end position="38"/>
    </location>
</feature>
<dbReference type="PANTHER" id="PTHR33908:SF11">
    <property type="entry name" value="MEMBRANE PROTEIN"/>
    <property type="match status" value="1"/>
</dbReference>
<feature type="domain" description="Glycosyltransferase RgtA/B/C/D-like" evidence="9">
    <location>
        <begin position="80"/>
        <end position="218"/>
    </location>
</feature>
<evidence type="ECO:0000259" key="9">
    <source>
        <dbReference type="Pfam" id="PF13231"/>
    </source>
</evidence>
<evidence type="ECO:0000256" key="1">
    <source>
        <dbReference type="ARBA" id="ARBA00004651"/>
    </source>
</evidence>
<feature type="transmembrane region" description="Helical" evidence="8">
    <location>
        <begin position="122"/>
        <end position="144"/>
    </location>
</feature>
<dbReference type="InterPro" id="IPR038731">
    <property type="entry name" value="RgtA/B/C-like"/>
</dbReference>
<organism evidence="10 11">
    <name type="scientific">Candidatus Woesebacteria bacterium GW2011_GWB1_38_5b</name>
    <dbReference type="NCBI Taxonomy" id="1618569"/>
    <lineage>
        <taxon>Bacteria</taxon>
        <taxon>Candidatus Woeseibacteriota</taxon>
    </lineage>
</organism>
<evidence type="ECO:0000313" key="11">
    <source>
        <dbReference type="Proteomes" id="UP000034181"/>
    </source>
</evidence>
<dbReference type="GO" id="GO:0005886">
    <property type="term" value="C:plasma membrane"/>
    <property type="evidence" value="ECO:0007669"/>
    <property type="project" value="UniProtKB-SubCell"/>
</dbReference>
<dbReference type="Proteomes" id="UP000034181">
    <property type="component" value="Unassembled WGS sequence"/>
</dbReference>
<feature type="transmembrane region" description="Helical" evidence="8">
    <location>
        <begin position="379"/>
        <end position="396"/>
    </location>
</feature>